<dbReference type="Proteomes" id="UP000321749">
    <property type="component" value="Unassembled WGS sequence"/>
</dbReference>
<dbReference type="PANTHER" id="PTHR43283">
    <property type="entry name" value="BETA-LACTAMASE-RELATED"/>
    <property type="match status" value="1"/>
</dbReference>
<reference evidence="2 3" key="1">
    <citation type="submission" date="2019-07" db="EMBL/GenBank/DDBJ databases">
        <title>Whole genome shotgun sequence of Agrococcus baldri NBRC 103055.</title>
        <authorList>
            <person name="Hosoyama A."/>
            <person name="Uohara A."/>
            <person name="Ohji S."/>
            <person name="Ichikawa N."/>
        </authorList>
    </citation>
    <scope>NUCLEOTIDE SEQUENCE [LARGE SCALE GENOMIC DNA]</scope>
    <source>
        <strain evidence="2 3">NBRC 103055</strain>
    </source>
</reference>
<evidence type="ECO:0000259" key="1">
    <source>
        <dbReference type="Pfam" id="PF00144"/>
    </source>
</evidence>
<protein>
    <recommendedName>
        <fullName evidence="1">Beta-lactamase-related domain-containing protein</fullName>
    </recommendedName>
</protein>
<dbReference type="InterPro" id="IPR050789">
    <property type="entry name" value="Diverse_Enzym_Activities"/>
</dbReference>
<dbReference type="Pfam" id="PF00144">
    <property type="entry name" value="Beta-lactamase"/>
    <property type="match status" value="1"/>
</dbReference>
<evidence type="ECO:0000313" key="3">
    <source>
        <dbReference type="Proteomes" id="UP000321749"/>
    </source>
</evidence>
<dbReference type="SUPFAM" id="SSF56601">
    <property type="entry name" value="beta-lactamase/transpeptidase-like"/>
    <property type="match status" value="1"/>
</dbReference>
<proteinExistence type="predicted"/>
<feature type="domain" description="Beta-lactamase-related" evidence="1">
    <location>
        <begin position="74"/>
        <end position="365"/>
    </location>
</feature>
<comment type="caution">
    <text evidence="2">The sequence shown here is derived from an EMBL/GenBank/DDBJ whole genome shotgun (WGS) entry which is preliminary data.</text>
</comment>
<organism evidence="2 3">
    <name type="scientific">Agrococcus baldri</name>
    <dbReference type="NCBI Taxonomy" id="153730"/>
    <lineage>
        <taxon>Bacteria</taxon>
        <taxon>Bacillati</taxon>
        <taxon>Actinomycetota</taxon>
        <taxon>Actinomycetes</taxon>
        <taxon>Micrococcales</taxon>
        <taxon>Microbacteriaceae</taxon>
        <taxon>Agrococcus</taxon>
    </lineage>
</organism>
<dbReference type="EMBL" id="BJUU01000020">
    <property type="protein sequence ID" value="GEK81125.1"/>
    <property type="molecule type" value="Genomic_DNA"/>
</dbReference>
<accession>A0AA87RDL4</accession>
<evidence type="ECO:0000313" key="2">
    <source>
        <dbReference type="EMBL" id="GEK81125.1"/>
    </source>
</evidence>
<dbReference type="Gene3D" id="3.40.710.10">
    <property type="entry name" value="DD-peptidase/beta-lactamase superfamily"/>
    <property type="match status" value="1"/>
</dbReference>
<keyword evidence="3" id="KW-1185">Reference proteome</keyword>
<dbReference type="InterPro" id="IPR001466">
    <property type="entry name" value="Beta-lactam-related"/>
</dbReference>
<gene>
    <name evidence="2" type="ORF">ABA31_24760</name>
</gene>
<name>A0AA87RDL4_9MICO</name>
<sequence length="381" mass="41515">MRAVAEIPAEEVVVDTQQQPVAAPDAGIARRQARLVRLLERMQRARARKGRPAPTVLVESPRWRFAWGESERPMHAASCGKLVTAALIGQLVDEGRLGFETAIGSLLPDADTRGLRLPGGIDAAREVTVEHLLANRSGLPDYFEASAVSAASFRSAVAHPERRFSPADLLAAAATQRPVGRPGQRFHYGDTNWVLLGRIVEEASGDAFADRARTRVFDPLGMASASTPYDASRIADDLSGLDVAPFWILGREMSRAHAVSLDWAGGNVVATPADWARFLRGLFGGELLAPATLAQLTEARSRFRFGIDYGAGTQTLRWRTLAPFQRAPRPDPVGHLGFWAAHTFHYPGQRAQVVLNFHDHRSMQSSFLVHGAIARILASLD</sequence>
<dbReference type="AlphaFoldDB" id="A0AA87RDL4"/>
<dbReference type="InterPro" id="IPR012338">
    <property type="entry name" value="Beta-lactam/transpept-like"/>
</dbReference>